<feature type="compositionally biased region" description="Low complexity" evidence="3">
    <location>
        <begin position="438"/>
        <end position="451"/>
    </location>
</feature>
<feature type="region of interest" description="Disordered" evidence="3">
    <location>
        <begin position="628"/>
        <end position="666"/>
    </location>
</feature>
<accession>A0AAN6NX48</accession>
<feature type="region of interest" description="Disordered" evidence="3">
    <location>
        <begin position="394"/>
        <end position="565"/>
    </location>
</feature>
<comment type="caution">
    <text evidence="6">The sequence shown here is derived from an EMBL/GenBank/DDBJ whole genome shotgun (WGS) entry which is preliminary data.</text>
</comment>
<keyword evidence="4" id="KW-0472">Membrane</keyword>
<dbReference type="InterPro" id="IPR024061">
    <property type="entry name" value="NDT80_DNA-bd_dom"/>
</dbReference>
<dbReference type="PANTHER" id="PTHR35144">
    <property type="entry name" value="MEIOSIS-SPECIFIC TRANSCRIPTION FACTOR NDT80"/>
    <property type="match status" value="1"/>
</dbReference>
<feature type="compositionally biased region" description="Low complexity" evidence="3">
    <location>
        <begin position="552"/>
        <end position="565"/>
    </location>
</feature>
<feature type="compositionally biased region" description="Low complexity" evidence="3">
    <location>
        <begin position="292"/>
        <end position="305"/>
    </location>
</feature>
<dbReference type="InterPro" id="IPR037141">
    <property type="entry name" value="NDT80_DNA-bd_dom_sf"/>
</dbReference>
<evidence type="ECO:0000259" key="5">
    <source>
        <dbReference type="PROSITE" id="PS51517"/>
    </source>
</evidence>
<dbReference type="InterPro" id="IPR052605">
    <property type="entry name" value="Fungal_trans_regulator"/>
</dbReference>
<evidence type="ECO:0000256" key="4">
    <source>
        <dbReference type="SAM" id="Phobius"/>
    </source>
</evidence>
<dbReference type="Proteomes" id="UP001303222">
    <property type="component" value="Unassembled WGS sequence"/>
</dbReference>
<dbReference type="SUPFAM" id="SSF49417">
    <property type="entry name" value="p53-like transcription factors"/>
    <property type="match status" value="1"/>
</dbReference>
<feature type="DNA-binding region" description="NDT80" evidence="2">
    <location>
        <begin position="119"/>
        <end position="405"/>
    </location>
</feature>
<dbReference type="GO" id="GO:0003700">
    <property type="term" value="F:DNA-binding transcription factor activity"/>
    <property type="evidence" value="ECO:0007669"/>
    <property type="project" value="UniProtKB-UniRule"/>
</dbReference>
<keyword evidence="1 2" id="KW-0238">DNA-binding</keyword>
<reference evidence="6" key="2">
    <citation type="submission" date="2023-06" db="EMBL/GenBank/DDBJ databases">
        <authorList>
            <consortium name="Lawrence Berkeley National Laboratory"/>
            <person name="Mondo S.J."/>
            <person name="Hensen N."/>
            <person name="Bonometti L."/>
            <person name="Westerberg I."/>
            <person name="Brannstrom I.O."/>
            <person name="Guillou S."/>
            <person name="Cros-Aarteil S."/>
            <person name="Calhoun S."/>
            <person name="Haridas S."/>
            <person name="Kuo A."/>
            <person name="Pangilinan J."/>
            <person name="Riley R."/>
            <person name="Labutti K."/>
            <person name="Andreopoulos B."/>
            <person name="Lipzen A."/>
            <person name="Chen C."/>
            <person name="Yanf M."/>
            <person name="Daum C."/>
            <person name="Ng V."/>
            <person name="Clum A."/>
            <person name="Steindorff A."/>
            <person name="Ohm R."/>
            <person name="Martin F."/>
            <person name="Silar P."/>
            <person name="Natvig D."/>
            <person name="Lalanne C."/>
            <person name="Gautier V."/>
            <person name="Ament-Velasquez S.L."/>
            <person name="Kruys A."/>
            <person name="Hutchinson M.I."/>
            <person name="Powell A.J."/>
            <person name="Barry K."/>
            <person name="Miller A.N."/>
            <person name="Grigoriev I.V."/>
            <person name="Debuchy R."/>
            <person name="Gladieux P."/>
            <person name="Thoren M.H."/>
            <person name="Johannesson H."/>
        </authorList>
    </citation>
    <scope>NUCLEOTIDE SEQUENCE</scope>
    <source>
        <strain evidence="6">CBS 626.80</strain>
    </source>
</reference>
<feature type="compositionally biased region" description="Pro residues" evidence="3">
    <location>
        <begin position="509"/>
        <end position="519"/>
    </location>
</feature>
<feature type="transmembrane region" description="Helical" evidence="4">
    <location>
        <begin position="687"/>
        <end position="718"/>
    </location>
</feature>
<dbReference type="InterPro" id="IPR008967">
    <property type="entry name" value="p53-like_TF_DNA-bd_sf"/>
</dbReference>
<dbReference type="AlphaFoldDB" id="A0AAN6NX48"/>
<feature type="compositionally biased region" description="Low complexity" evidence="3">
    <location>
        <begin position="486"/>
        <end position="496"/>
    </location>
</feature>
<dbReference type="PROSITE" id="PS51517">
    <property type="entry name" value="NDT80"/>
    <property type="match status" value="1"/>
</dbReference>
<evidence type="ECO:0000313" key="7">
    <source>
        <dbReference type="Proteomes" id="UP001303222"/>
    </source>
</evidence>
<name>A0AAN6NX48_9PEZI</name>
<sequence length="736" mass="78196">MASFNSIPPLHNGATANTADALGLNAAGQPMGMGMGMGLGDPFSFDEALLDVNSDLHAGLPFTPSAYDFDNFTFDDPFSATTSSYPPLPGHSLSQGHNHSHGSHTVYNLPSVGGGGHGPIVSVGGSINEADSPPDLLDNKLLGFSPPIPSAQATLIDSETGRFADLNMTAELYGMFFVAEDVFSGNTPDQGQSGQSQAQHSGAARPLELTCYRRNLWQCTGQITLPRHALHCSLLLADDNGGDGNGGRQVQIKELWASLTAVESIEGKQTEIISIPWKSSTSNPALAGAGGQQAQQQQQQQQQQQEEPSKTATTPPKQLLDLSAGQEIDGSGNRVSIPVSWKRLQFKHATANNGRRKGLQQHYVVQINLLAKTSENGEKLVKLAEIQSGPVIVRGRSPRNFDSRRDVPLTGDRKGMGMLQRTSTEGSVGGGVGGNGNGKQQQQQQQQQQQSMDRSDMLQRWNSLGNQQSDWPPSTTPTPQLFSTSPNPHQQQQHQQHPNKRLAMSVSPNPGPGSRPPIPSWGSSSSDVNNGSRKTLTSSATPTGRRGHHRSTSSTTSIPNIPIPTAGALPISLSLSEDEMMRSPPLNLNRTNSGSSQLYPKSGGGGGGGLKKESAFGMGVGGGGDGGDGGVGLGLGSGPGSGSGSATHTKSDSLNQQSQRDNNNVGSPSLEAADLLYEYFPLSLDDWLVFLFFFSSLFPPLTFIPRFLFLLLLLLLLIHPHHPHHTTLLQNLKLKS</sequence>
<gene>
    <name evidence="6" type="ORF">QBC32DRAFT_387071</name>
</gene>
<dbReference type="GO" id="GO:0003677">
    <property type="term" value="F:DNA binding"/>
    <property type="evidence" value="ECO:0007669"/>
    <property type="project" value="UniProtKB-KW"/>
</dbReference>
<keyword evidence="4" id="KW-1133">Transmembrane helix</keyword>
<protein>
    <recommendedName>
        <fullName evidence="5">NDT80 domain-containing protein</fullName>
    </recommendedName>
</protein>
<feature type="region of interest" description="Disordered" evidence="3">
    <location>
        <begin position="582"/>
        <end position="612"/>
    </location>
</feature>
<feature type="compositionally biased region" description="Polar residues" evidence="3">
    <location>
        <begin position="460"/>
        <end position="485"/>
    </location>
</feature>
<dbReference type="GO" id="GO:0051321">
    <property type="term" value="P:meiotic cell cycle"/>
    <property type="evidence" value="ECO:0007669"/>
    <property type="project" value="TreeGrafter"/>
</dbReference>
<dbReference type="GO" id="GO:0000228">
    <property type="term" value="C:nuclear chromosome"/>
    <property type="evidence" value="ECO:0007669"/>
    <property type="project" value="TreeGrafter"/>
</dbReference>
<keyword evidence="4" id="KW-0812">Transmembrane</keyword>
<feature type="compositionally biased region" description="Polar residues" evidence="3">
    <location>
        <begin position="586"/>
        <end position="599"/>
    </location>
</feature>
<proteinExistence type="predicted"/>
<evidence type="ECO:0000256" key="2">
    <source>
        <dbReference type="PROSITE-ProRule" id="PRU00850"/>
    </source>
</evidence>
<organism evidence="6 7">
    <name type="scientific">Pseudoneurospora amorphoporcata</name>
    <dbReference type="NCBI Taxonomy" id="241081"/>
    <lineage>
        <taxon>Eukaryota</taxon>
        <taxon>Fungi</taxon>
        <taxon>Dikarya</taxon>
        <taxon>Ascomycota</taxon>
        <taxon>Pezizomycotina</taxon>
        <taxon>Sordariomycetes</taxon>
        <taxon>Sordariomycetidae</taxon>
        <taxon>Sordariales</taxon>
        <taxon>Sordariaceae</taxon>
        <taxon>Pseudoneurospora</taxon>
    </lineage>
</organism>
<dbReference type="PANTHER" id="PTHR35144:SF1">
    <property type="entry name" value="PROTEIN PACG"/>
    <property type="match status" value="1"/>
</dbReference>
<feature type="compositionally biased region" description="Gly residues" evidence="3">
    <location>
        <begin position="427"/>
        <end position="437"/>
    </location>
</feature>
<dbReference type="GO" id="GO:0045944">
    <property type="term" value="P:positive regulation of transcription by RNA polymerase II"/>
    <property type="evidence" value="ECO:0007669"/>
    <property type="project" value="TreeGrafter"/>
</dbReference>
<feature type="domain" description="NDT80" evidence="5">
    <location>
        <begin position="119"/>
        <end position="405"/>
    </location>
</feature>
<feature type="compositionally biased region" description="Gly residues" evidence="3">
    <location>
        <begin position="628"/>
        <end position="643"/>
    </location>
</feature>
<feature type="compositionally biased region" description="Basic and acidic residues" evidence="3">
    <location>
        <begin position="399"/>
        <end position="415"/>
    </location>
</feature>
<feature type="region of interest" description="Disordered" evidence="3">
    <location>
        <begin position="279"/>
        <end position="317"/>
    </location>
</feature>
<dbReference type="EMBL" id="MU859101">
    <property type="protein sequence ID" value="KAK3953707.1"/>
    <property type="molecule type" value="Genomic_DNA"/>
</dbReference>
<reference evidence="6" key="1">
    <citation type="journal article" date="2023" name="Mol. Phylogenet. Evol.">
        <title>Genome-scale phylogeny and comparative genomics of the fungal order Sordariales.</title>
        <authorList>
            <person name="Hensen N."/>
            <person name="Bonometti L."/>
            <person name="Westerberg I."/>
            <person name="Brannstrom I.O."/>
            <person name="Guillou S."/>
            <person name="Cros-Aarteil S."/>
            <person name="Calhoun S."/>
            <person name="Haridas S."/>
            <person name="Kuo A."/>
            <person name="Mondo S."/>
            <person name="Pangilinan J."/>
            <person name="Riley R."/>
            <person name="LaButti K."/>
            <person name="Andreopoulos B."/>
            <person name="Lipzen A."/>
            <person name="Chen C."/>
            <person name="Yan M."/>
            <person name="Daum C."/>
            <person name="Ng V."/>
            <person name="Clum A."/>
            <person name="Steindorff A."/>
            <person name="Ohm R.A."/>
            <person name="Martin F."/>
            <person name="Silar P."/>
            <person name="Natvig D.O."/>
            <person name="Lalanne C."/>
            <person name="Gautier V."/>
            <person name="Ament-Velasquez S.L."/>
            <person name="Kruys A."/>
            <person name="Hutchinson M.I."/>
            <person name="Powell A.J."/>
            <person name="Barry K."/>
            <person name="Miller A.N."/>
            <person name="Grigoriev I.V."/>
            <person name="Debuchy R."/>
            <person name="Gladieux P."/>
            <person name="Hiltunen Thoren M."/>
            <person name="Johannesson H."/>
        </authorList>
    </citation>
    <scope>NUCLEOTIDE SEQUENCE</scope>
    <source>
        <strain evidence="6">CBS 626.80</strain>
    </source>
</reference>
<keyword evidence="7" id="KW-1185">Reference proteome</keyword>
<evidence type="ECO:0000256" key="3">
    <source>
        <dbReference type="SAM" id="MobiDB-lite"/>
    </source>
</evidence>
<feature type="compositionally biased region" description="Polar residues" evidence="3">
    <location>
        <begin position="527"/>
        <end position="542"/>
    </location>
</feature>
<dbReference type="Pfam" id="PF05224">
    <property type="entry name" value="NDT80_PhoG"/>
    <property type="match status" value="1"/>
</dbReference>
<feature type="compositionally biased region" description="Polar residues" evidence="3">
    <location>
        <begin position="646"/>
        <end position="666"/>
    </location>
</feature>
<dbReference type="Gene3D" id="2.60.40.1390">
    <property type="entry name" value="NDT80 DNA-binding domain"/>
    <property type="match status" value="1"/>
</dbReference>
<evidence type="ECO:0000313" key="6">
    <source>
        <dbReference type="EMBL" id="KAK3953707.1"/>
    </source>
</evidence>
<evidence type="ECO:0000256" key="1">
    <source>
        <dbReference type="ARBA" id="ARBA00023125"/>
    </source>
</evidence>